<dbReference type="InterPro" id="IPR011990">
    <property type="entry name" value="TPR-like_helical_dom_sf"/>
</dbReference>
<dbReference type="NCBIfam" id="TIGR00756">
    <property type="entry name" value="PPR"/>
    <property type="match status" value="3"/>
</dbReference>
<keyword evidence="2" id="KW-0677">Repeat</keyword>
<dbReference type="CDD" id="cd01901">
    <property type="entry name" value="Ntn_hydrolase"/>
    <property type="match status" value="1"/>
</dbReference>
<feature type="repeat" description="PPR" evidence="3">
    <location>
        <begin position="330"/>
        <end position="364"/>
    </location>
</feature>
<organism evidence="4 5">
    <name type="scientific">Malus baccata</name>
    <name type="common">Siberian crab apple</name>
    <name type="synonym">Pyrus baccata</name>
    <dbReference type="NCBI Taxonomy" id="106549"/>
    <lineage>
        <taxon>Eukaryota</taxon>
        <taxon>Viridiplantae</taxon>
        <taxon>Streptophyta</taxon>
        <taxon>Embryophyta</taxon>
        <taxon>Tracheophyta</taxon>
        <taxon>Spermatophyta</taxon>
        <taxon>Magnoliopsida</taxon>
        <taxon>eudicotyledons</taxon>
        <taxon>Gunneridae</taxon>
        <taxon>Pentapetalae</taxon>
        <taxon>rosids</taxon>
        <taxon>fabids</taxon>
        <taxon>Rosales</taxon>
        <taxon>Rosaceae</taxon>
        <taxon>Amygdaloideae</taxon>
        <taxon>Maleae</taxon>
        <taxon>Malus</taxon>
    </lineage>
</organism>
<evidence type="ECO:0000256" key="2">
    <source>
        <dbReference type="ARBA" id="ARBA00022737"/>
    </source>
</evidence>
<sequence>MAPDLSRAFIKVLRLTRTGSHPLTHYIEQFLDLSKPTISSMNTHHGIVLLDGIPNSRLASMDVFDAKEPNTPMKEVPIEGTPAEVCIDKEGFQGGVIRNVLHGQRYKVYIKGTNDELLFQHSDLRPRQDWIDGTWFIASQDQKLYGTIVIVVVLNGYILLGYESRTFRNGSLSSDIKIKMEQLTPTIAMTMAGYVNVAEQIWGHLRDEIKTNENLTVSMLAKRGKEFADHKIKDKTSAGCYIAGFEEQSSEGQRVVKMVDSVVVPLQQHYSDNSIILQDALECISALKAEGLIPSASMFCVLANAYAQQGLCHQTVKVLQLMEAEGIEPNVIMLNVLINAFGVAGRYLEASSIYHHIKESGFSLDVVTYSTLMKAFIRARKFDKVPEIYKEMERAGCTPDRKARQMLQVALMLGMDTAYDPFSSPTRCTTDNLKGSYGKQEYSEIMKPASGLAVGTWTTPGLATRRHSLQT</sequence>
<proteinExistence type="inferred from homology"/>
<name>A0A540LHA7_MALBA</name>
<dbReference type="SUPFAM" id="SSF56235">
    <property type="entry name" value="N-terminal nucleophile aminohydrolases (Ntn hydrolases)"/>
    <property type="match status" value="1"/>
</dbReference>
<keyword evidence="5" id="KW-1185">Reference proteome</keyword>
<feature type="repeat" description="PPR" evidence="3">
    <location>
        <begin position="295"/>
        <end position="329"/>
    </location>
</feature>
<evidence type="ECO:0000256" key="1">
    <source>
        <dbReference type="ARBA" id="ARBA00007626"/>
    </source>
</evidence>
<dbReference type="InterPro" id="IPR029055">
    <property type="entry name" value="Ntn_hydrolases_N"/>
</dbReference>
<gene>
    <name evidence="4" type="ORF">C1H46_028553</name>
</gene>
<feature type="repeat" description="PPR" evidence="3">
    <location>
        <begin position="365"/>
        <end position="399"/>
    </location>
</feature>
<dbReference type="PROSITE" id="PS51375">
    <property type="entry name" value="PPR"/>
    <property type="match status" value="3"/>
</dbReference>
<comment type="caution">
    <text evidence="4">The sequence shown here is derived from an EMBL/GenBank/DDBJ whole genome shotgun (WGS) entry which is preliminary data.</text>
</comment>
<evidence type="ECO:0000256" key="3">
    <source>
        <dbReference type="PROSITE-ProRule" id="PRU00708"/>
    </source>
</evidence>
<dbReference type="PANTHER" id="PTHR47447">
    <property type="entry name" value="OS03G0856100 PROTEIN"/>
    <property type="match status" value="1"/>
</dbReference>
<dbReference type="Pfam" id="PF13041">
    <property type="entry name" value="PPR_2"/>
    <property type="match status" value="1"/>
</dbReference>
<evidence type="ECO:0000313" key="5">
    <source>
        <dbReference type="Proteomes" id="UP000315295"/>
    </source>
</evidence>
<comment type="similarity">
    <text evidence="1">Belongs to the PPR family. P subfamily.</text>
</comment>
<dbReference type="Gene3D" id="3.60.20.10">
    <property type="entry name" value="Glutamine Phosphoribosylpyrophosphate, subunit 1, domain 1"/>
    <property type="match status" value="1"/>
</dbReference>
<dbReference type="Gene3D" id="1.25.40.10">
    <property type="entry name" value="Tetratricopeptide repeat domain"/>
    <property type="match status" value="1"/>
</dbReference>
<dbReference type="Proteomes" id="UP000315295">
    <property type="component" value="Unassembled WGS sequence"/>
</dbReference>
<accession>A0A540LHA7</accession>
<dbReference type="AlphaFoldDB" id="A0A540LHA7"/>
<dbReference type="PANTHER" id="PTHR47447:SF17">
    <property type="entry name" value="OS12G0638900 PROTEIN"/>
    <property type="match status" value="1"/>
</dbReference>
<reference evidence="4 5" key="1">
    <citation type="journal article" date="2019" name="G3 (Bethesda)">
        <title>Sequencing of a Wild Apple (Malus baccata) Genome Unravels the Differences Between Cultivated and Wild Apple Species Regarding Disease Resistance and Cold Tolerance.</title>
        <authorList>
            <person name="Chen X."/>
        </authorList>
    </citation>
    <scope>NUCLEOTIDE SEQUENCE [LARGE SCALE GENOMIC DNA]</scope>
    <source>
        <strain evidence="5">cv. Shandingzi</strain>
        <tissue evidence="4">Leaves</tissue>
    </source>
</reference>
<dbReference type="InterPro" id="IPR002885">
    <property type="entry name" value="PPR_rpt"/>
</dbReference>
<evidence type="ECO:0000313" key="4">
    <source>
        <dbReference type="EMBL" id="TQD85853.1"/>
    </source>
</evidence>
<dbReference type="Pfam" id="PF01535">
    <property type="entry name" value="PPR"/>
    <property type="match status" value="1"/>
</dbReference>
<protein>
    <submittedName>
        <fullName evidence="4">Uncharacterized protein</fullName>
    </submittedName>
</protein>
<dbReference type="EMBL" id="VIEB01000584">
    <property type="protein sequence ID" value="TQD85853.1"/>
    <property type="molecule type" value="Genomic_DNA"/>
</dbReference>